<evidence type="ECO:0000256" key="1">
    <source>
        <dbReference type="SAM" id="Phobius"/>
    </source>
</evidence>
<dbReference type="EMBL" id="JBBPBM010001928">
    <property type="protein sequence ID" value="KAK8481146.1"/>
    <property type="molecule type" value="Genomic_DNA"/>
</dbReference>
<dbReference type="Proteomes" id="UP001472677">
    <property type="component" value="Unassembled WGS sequence"/>
</dbReference>
<evidence type="ECO:0008006" key="4">
    <source>
        <dbReference type="Google" id="ProtNLM"/>
    </source>
</evidence>
<organism evidence="2 3">
    <name type="scientific">Hibiscus sabdariffa</name>
    <name type="common">roselle</name>
    <dbReference type="NCBI Taxonomy" id="183260"/>
    <lineage>
        <taxon>Eukaryota</taxon>
        <taxon>Viridiplantae</taxon>
        <taxon>Streptophyta</taxon>
        <taxon>Embryophyta</taxon>
        <taxon>Tracheophyta</taxon>
        <taxon>Spermatophyta</taxon>
        <taxon>Magnoliopsida</taxon>
        <taxon>eudicotyledons</taxon>
        <taxon>Gunneridae</taxon>
        <taxon>Pentapetalae</taxon>
        <taxon>rosids</taxon>
        <taxon>malvids</taxon>
        <taxon>Malvales</taxon>
        <taxon>Malvaceae</taxon>
        <taxon>Malvoideae</taxon>
        <taxon>Hibiscus</taxon>
    </lineage>
</organism>
<keyword evidence="1" id="KW-0812">Transmembrane</keyword>
<sequence length="121" mass="14377">MKTQTKKARNPNEVDERVGGILSQERWHRRFRICFCFVFEMQAKAKPETQCLRLVTRYPAISVFILKLLFFTGLQVLAIPWLFLLKLLYVSFIHLLYSFLIYLYELLNLGSVRIRVSDTIM</sequence>
<accession>A0ABR1ZKN2</accession>
<keyword evidence="3" id="KW-1185">Reference proteome</keyword>
<evidence type="ECO:0000313" key="2">
    <source>
        <dbReference type="EMBL" id="KAK8481146.1"/>
    </source>
</evidence>
<keyword evidence="1" id="KW-1133">Transmembrane helix</keyword>
<name>A0ABR1ZKN2_9ROSI</name>
<feature type="transmembrane region" description="Helical" evidence="1">
    <location>
        <begin position="63"/>
        <end position="83"/>
    </location>
</feature>
<keyword evidence="1" id="KW-0472">Membrane</keyword>
<feature type="transmembrane region" description="Helical" evidence="1">
    <location>
        <begin position="89"/>
        <end position="107"/>
    </location>
</feature>
<gene>
    <name evidence="2" type="ORF">V6N12_024968</name>
</gene>
<proteinExistence type="predicted"/>
<protein>
    <recommendedName>
        <fullName evidence="4">Transmembrane protein</fullName>
    </recommendedName>
</protein>
<evidence type="ECO:0000313" key="3">
    <source>
        <dbReference type="Proteomes" id="UP001472677"/>
    </source>
</evidence>
<comment type="caution">
    <text evidence="2">The sequence shown here is derived from an EMBL/GenBank/DDBJ whole genome shotgun (WGS) entry which is preliminary data.</text>
</comment>
<reference evidence="2 3" key="1">
    <citation type="journal article" date="2024" name="G3 (Bethesda)">
        <title>Genome assembly of Hibiscus sabdariffa L. provides insights into metabolisms of medicinal natural products.</title>
        <authorList>
            <person name="Kim T."/>
        </authorList>
    </citation>
    <scope>NUCLEOTIDE SEQUENCE [LARGE SCALE GENOMIC DNA]</scope>
    <source>
        <strain evidence="2">TK-2024</strain>
        <tissue evidence="2">Old leaves</tissue>
    </source>
</reference>